<gene>
    <name evidence="2" type="ORF">Tci_893139</name>
</gene>
<feature type="region of interest" description="Disordered" evidence="1">
    <location>
        <begin position="1"/>
        <end position="35"/>
    </location>
</feature>
<reference evidence="2" key="1">
    <citation type="journal article" date="2019" name="Sci. Rep.">
        <title>Draft genome of Tanacetum cinerariifolium, the natural source of mosquito coil.</title>
        <authorList>
            <person name="Yamashiro T."/>
            <person name="Shiraishi A."/>
            <person name="Satake H."/>
            <person name="Nakayama K."/>
        </authorList>
    </citation>
    <scope>NUCLEOTIDE SEQUENCE</scope>
</reference>
<comment type="caution">
    <text evidence="2">The sequence shown here is derived from an EMBL/GenBank/DDBJ whole genome shotgun (WGS) entry which is preliminary data.</text>
</comment>
<protein>
    <submittedName>
        <fullName evidence="2">Uncharacterized protein</fullName>
    </submittedName>
</protein>
<organism evidence="2">
    <name type="scientific">Tanacetum cinerariifolium</name>
    <name type="common">Dalmatian daisy</name>
    <name type="synonym">Chrysanthemum cinerariifolium</name>
    <dbReference type="NCBI Taxonomy" id="118510"/>
    <lineage>
        <taxon>Eukaryota</taxon>
        <taxon>Viridiplantae</taxon>
        <taxon>Streptophyta</taxon>
        <taxon>Embryophyta</taxon>
        <taxon>Tracheophyta</taxon>
        <taxon>Spermatophyta</taxon>
        <taxon>Magnoliopsida</taxon>
        <taxon>eudicotyledons</taxon>
        <taxon>Gunneridae</taxon>
        <taxon>Pentapetalae</taxon>
        <taxon>asterids</taxon>
        <taxon>campanulids</taxon>
        <taxon>Asterales</taxon>
        <taxon>Asteraceae</taxon>
        <taxon>Asteroideae</taxon>
        <taxon>Anthemideae</taxon>
        <taxon>Anthemidinae</taxon>
        <taxon>Tanacetum</taxon>
    </lineage>
</organism>
<feature type="compositionally biased region" description="Basic and acidic residues" evidence="1">
    <location>
        <begin position="8"/>
        <end position="18"/>
    </location>
</feature>
<proteinExistence type="predicted"/>
<dbReference type="EMBL" id="BKCJ011327768">
    <property type="protein sequence ID" value="GFD21170.1"/>
    <property type="molecule type" value="Genomic_DNA"/>
</dbReference>
<evidence type="ECO:0000313" key="2">
    <source>
        <dbReference type="EMBL" id="GFD21170.1"/>
    </source>
</evidence>
<sequence>DAGNAGYRGRDNGKRPAREEDDNALVVQDVLGTYD</sequence>
<evidence type="ECO:0000256" key="1">
    <source>
        <dbReference type="SAM" id="MobiDB-lite"/>
    </source>
</evidence>
<name>A0A699UF93_TANCI</name>
<dbReference type="AlphaFoldDB" id="A0A699UF93"/>
<accession>A0A699UF93</accession>
<feature type="non-terminal residue" evidence="2">
    <location>
        <position position="1"/>
    </location>
</feature>